<gene>
    <name evidence="1" type="ORF">FHL15_007049</name>
</gene>
<name>A0A553HW55_9PEZI</name>
<proteinExistence type="predicted"/>
<dbReference type="Gene3D" id="2.40.160.20">
    <property type="match status" value="1"/>
</dbReference>
<dbReference type="AlphaFoldDB" id="A0A553HW55"/>
<protein>
    <submittedName>
        <fullName evidence="1">Uncharacterized protein</fullName>
    </submittedName>
</protein>
<dbReference type="OrthoDB" id="5419179at2759"/>
<accession>A0A553HW55</accession>
<reference evidence="2" key="1">
    <citation type="submission" date="2019-06" db="EMBL/GenBank/DDBJ databases">
        <title>Draft genome sequence of the griseofulvin-producing fungus Xylaria cubensis strain G536.</title>
        <authorList>
            <person name="Mead M.E."/>
            <person name="Raja H.A."/>
            <person name="Steenwyk J.L."/>
            <person name="Knowles S.L."/>
            <person name="Oberlies N.H."/>
            <person name="Rokas A."/>
        </authorList>
    </citation>
    <scope>NUCLEOTIDE SEQUENCE [LARGE SCALE GENOMIC DNA]</scope>
    <source>
        <strain evidence="2">G536</strain>
    </source>
</reference>
<dbReference type="Proteomes" id="UP000319160">
    <property type="component" value="Unassembled WGS sequence"/>
</dbReference>
<evidence type="ECO:0000313" key="1">
    <source>
        <dbReference type="EMBL" id="TRX92182.1"/>
    </source>
</evidence>
<evidence type="ECO:0000313" key="2">
    <source>
        <dbReference type="Proteomes" id="UP000319160"/>
    </source>
</evidence>
<sequence length="168" mass="17900">MVTFDGSGNGFSRVAHPVQPAFIPMPTYLFSATVTLDKPLGPIPRLQGGNRLVEPIIKGTIYGPAFNATIDGGLAAPIMISSEEVTGNKALYAFIYVYGHASDGSPFYFEEAGMGTPQVQNTRVCLEVGGKYAELQSTYILAQPMVTDDSRTSATVECFSLPLPPTST</sequence>
<organism evidence="1 2">
    <name type="scientific">Xylaria flabelliformis</name>
    <dbReference type="NCBI Taxonomy" id="2512241"/>
    <lineage>
        <taxon>Eukaryota</taxon>
        <taxon>Fungi</taxon>
        <taxon>Dikarya</taxon>
        <taxon>Ascomycota</taxon>
        <taxon>Pezizomycotina</taxon>
        <taxon>Sordariomycetes</taxon>
        <taxon>Xylariomycetidae</taxon>
        <taxon>Xylariales</taxon>
        <taxon>Xylariaceae</taxon>
        <taxon>Xylaria</taxon>
    </lineage>
</organism>
<comment type="caution">
    <text evidence="1">The sequence shown here is derived from an EMBL/GenBank/DDBJ whole genome shotgun (WGS) entry which is preliminary data.</text>
</comment>
<keyword evidence="2" id="KW-1185">Reference proteome</keyword>
<dbReference type="EMBL" id="VFLP01000039">
    <property type="protein sequence ID" value="TRX92182.1"/>
    <property type="molecule type" value="Genomic_DNA"/>
</dbReference>